<dbReference type="SUPFAM" id="SSF52540">
    <property type="entry name" value="P-loop containing nucleoside triphosphate hydrolases"/>
    <property type="match status" value="1"/>
</dbReference>
<dbReference type="SUPFAM" id="SSF50447">
    <property type="entry name" value="Translation proteins"/>
    <property type="match status" value="1"/>
</dbReference>
<dbReference type="InterPro" id="IPR027417">
    <property type="entry name" value="P-loop_NTPase"/>
</dbReference>
<organism evidence="9 10">
    <name type="scientific">Lacrimispora xylanolytica</name>
    <dbReference type="NCBI Taxonomy" id="29375"/>
    <lineage>
        <taxon>Bacteria</taxon>
        <taxon>Bacillati</taxon>
        <taxon>Bacillota</taxon>
        <taxon>Clostridia</taxon>
        <taxon>Lachnospirales</taxon>
        <taxon>Lachnospiraceae</taxon>
        <taxon>Lacrimispora</taxon>
    </lineage>
</organism>
<dbReference type="RefSeq" id="WP_268114899.1">
    <property type="nucleotide sequence ID" value="NZ_CP113524.1"/>
</dbReference>
<dbReference type="NCBIfam" id="NF009381">
    <property type="entry name" value="PRK12740.1-5"/>
    <property type="match status" value="1"/>
</dbReference>
<dbReference type="Pfam" id="PF00679">
    <property type="entry name" value="EFG_C"/>
    <property type="match status" value="1"/>
</dbReference>
<keyword evidence="7" id="KW-0963">Cytoplasm</keyword>
<dbReference type="CDD" id="cd04088">
    <property type="entry name" value="EFG_mtEFG_II"/>
    <property type="match status" value="1"/>
</dbReference>
<dbReference type="PROSITE" id="PS51722">
    <property type="entry name" value="G_TR_2"/>
    <property type="match status" value="1"/>
</dbReference>
<feature type="binding site" evidence="7">
    <location>
        <begin position="148"/>
        <end position="151"/>
    </location>
    <ligand>
        <name>GTP</name>
        <dbReference type="ChEBI" id="CHEBI:37565"/>
    </ligand>
</feature>
<dbReference type="InterPro" id="IPR035649">
    <property type="entry name" value="EFG_V"/>
</dbReference>
<dbReference type="InterPro" id="IPR014721">
    <property type="entry name" value="Ribsml_uS5_D2-typ_fold_subgr"/>
</dbReference>
<dbReference type="PANTHER" id="PTHR43261:SF1">
    <property type="entry name" value="RIBOSOME-RELEASING FACTOR 2, MITOCHONDRIAL"/>
    <property type="match status" value="1"/>
</dbReference>
<dbReference type="InterPro" id="IPR035647">
    <property type="entry name" value="EFG_III/V"/>
</dbReference>
<evidence type="ECO:0000313" key="10">
    <source>
        <dbReference type="Proteomes" id="UP001163115"/>
    </source>
</evidence>
<dbReference type="InterPro" id="IPR000795">
    <property type="entry name" value="T_Tr_GTP-bd_dom"/>
</dbReference>
<comment type="function">
    <text evidence="7">Catalyzes the GTP-dependent ribosomal translocation step during translation elongation. During this step, the ribosome changes from the pre-translocational (PRE) to the post-translocational (POST) state as the newly formed A-site-bound peptidyl-tRNA and P-site-bound deacylated tRNA move to the P and E sites, respectively. Catalyzes the coordinated movement of the two tRNA molecules, the mRNA and conformational changes in the ribosome.</text>
</comment>
<dbReference type="InterPro" id="IPR004540">
    <property type="entry name" value="Transl_elong_EFG/EF2"/>
</dbReference>
<dbReference type="PROSITE" id="PS00301">
    <property type="entry name" value="G_TR_1"/>
    <property type="match status" value="1"/>
</dbReference>
<dbReference type="EMBL" id="CP113524">
    <property type="protein sequence ID" value="WAJ23480.1"/>
    <property type="molecule type" value="Genomic_DNA"/>
</dbReference>
<accession>A0ABY7A9X8</accession>
<feature type="binding site" evidence="7">
    <location>
        <begin position="18"/>
        <end position="25"/>
    </location>
    <ligand>
        <name>GTP</name>
        <dbReference type="ChEBI" id="CHEBI:37565"/>
    </ligand>
</feature>
<dbReference type="NCBIfam" id="TIGR00231">
    <property type="entry name" value="small_GTP"/>
    <property type="match status" value="1"/>
</dbReference>
<reference evidence="9" key="1">
    <citation type="submission" date="2022-11" db="EMBL/GenBank/DDBJ databases">
        <title>Lacrimispora xylanolytica sy1, complete genome.</title>
        <authorList>
            <person name="Choi S."/>
        </authorList>
    </citation>
    <scope>NUCLEOTIDE SEQUENCE</scope>
    <source>
        <strain evidence="9">Sy1</strain>
    </source>
</reference>
<dbReference type="SMART" id="SM00838">
    <property type="entry name" value="EFG_C"/>
    <property type="match status" value="1"/>
</dbReference>
<dbReference type="InterPro" id="IPR000640">
    <property type="entry name" value="EFG_V-like"/>
</dbReference>
<dbReference type="HAMAP" id="MF_00054_B">
    <property type="entry name" value="EF_G_EF_2_B"/>
    <property type="match status" value="1"/>
</dbReference>
<evidence type="ECO:0000256" key="6">
    <source>
        <dbReference type="ARBA" id="ARBA00023134"/>
    </source>
</evidence>
<dbReference type="InterPro" id="IPR041095">
    <property type="entry name" value="EFG_II"/>
</dbReference>
<dbReference type="SUPFAM" id="SSF54211">
    <property type="entry name" value="Ribosomal protein S5 domain 2-like"/>
    <property type="match status" value="1"/>
</dbReference>
<dbReference type="InterPro" id="IPR047872">
    <property type="entry name" value="EFG_IV"/>
</dbReference>
<keyword evidence="4 7" id="KW-0251">Elongation factor</keyword>
<dbReference type="NCBIfam" id="TIGR00484">
    <property type="entry name" value="EF-G"/>
    <property type="match status" value="1"/>
</dbReference>
<dbReference type="Pfam" id="PF22042">
    <property type="entry name" value="EF-G_D2"/>
    <property type="match status" value="1"/>
</dbReference>
<dbReference type="PRINTS" id="PR00315">
    <property type="entry name" value="ELONGATNFCT"/>
</dbReference>
<evidence type="ECO:0000259" key="8">
    <source>
        <dbReference type="PROSITE" id="PS51722"/>
    </source>
</evidence>
<dbReference type="CDD" id="cd01434">
    <property type="entry name" value="EFG_mtEFG1_IV"/>
    <property type="match status" value="1"/>
</dbReference>
<dbReference type="InterPro" id="IPR031157">
    <property type="entry name" value="G_TR_CS"/>
</dbReference>
<dbReference type="Gene3D" id="3.40.50.300">
    <property type="entry name" value="P-loop containing nucleotide triphosphate hydrolases"/>
    <property type="match status" value="1"/>
</dbReference>
<evidence type="ECO:0000313" key="9">
    <source>
        <dbReference type="EMBL" id="WAJ23480.1"/>
    </source>
</evidence>
<dbReference type="Pfam" id="PF14492">
    <property type="entry name" value="EFG_III"/>
    <property type="match status" value="1"/>
</dbReference>
<comment type="similarity">
    <text evidence="1 7">Belongs to the TRAFAC class translation factor GTPase superfamily. Classic translation factor GTPase family. EF-G/EF-2 subfamily.</text>
</comment>
<dbReference type="GO" id="GO:0003746">
    <property type="term" value="F:translation elongation factor activity"/>
    <property type="evidence" value="ECO:0007669"/>
    <property type="project" value="UniProtKB-KW"/>
</dbReference>
<dbReference type="SUPFAM" id="SSF54980">
    <property type="entry name" value="EF-G C-terminal domain-like"/>
    <property type="match status" value="2"/>
</dbReference>
<dbReference type="InterPro" id="IPR009022">
    <property type="entry name" value="EFG_III"/>
</dbReference>
<dbReference type="SMART" id="SM00889">
    <property type="entry name" value="EFG_IV"/>
    <property type="match status" value="1"/>
</dbReference>
<proteinExistence type="inferred from homology"/>
<feature type="binding site" evidence="7">
    <location>
        <begin position="94"/>
        <end position="98"/>
    </location>
    <ligand>
        <name>GTP</name>
        <dbReference type="ChEBI" id="CHEBI:37565"/>
    </ligand>
</feature>
<dbReference type="Gene3D" id="3.30.230.10">
    <property type="match status" value="1"/>
</dbReference>
<dbReference type="CDD" id="cd01886">
    <property type="entry name" value="EF-G"/>
    <property type="match status" value="1"/>
</dbReference>
<name>A0ABY7A9X8_9FIRM</name>
<comment type="subcellular location">
    <subcellularLocation>
        <location evidence="7">Cytoplasm</location>
    </subcellularLocation>
</comment>
<dbReference type="CDD" id="cd16262">
    <property type="entry name" value="EFG_III"/>
    <property type="match status" value="1"/>
</dbReference>
<dbReference type="Gene3D" id="2.40.30.10">
    <property type="entry name" value="Translation factors"/>
    <property type="match status" value="1"/>
</dbReference>
<dbReference type="Gene3D" id="3.30.70.240">
    <property type="match status" value="1"/>
</dbReference>
<sequence length="706" mass="77871">MAGREYPLEATRNIGIMAHIDAGKTTLTERILYYTGVNYKIGDTHEGTATMDWMEQEQERGITITSAATTCHWTMHENNKVKPGAPEHRINIIDTPGHVDFTVEVERSLRVLDGAVGVFCAKGGVEPQSENVWRQADTYNVPRMAFINKMDIMGANFFGAVEQIKTRLGKNAICIQLPIGAEDEFKGIIDLFEMRAYIYNDDKGDDIDIVEIPEDMKDDAELYHAELVEKICELDDDLMMAYLEGEEPSTAELKKALRKATCNCTAIPVCCGSAYRNKGVQRLLDAILEYMPAPTDIASIKGVDLDGNEIERHSSDDEPFSALAFKIMTDPFVGKLAFFRVYSGIMNSGSYVLNATKGKKERVGRILQMHANKRSELDKVYSGDIAAAVGFKVTTTGDTICDEQHPVILESMEFPEPVIDIAIEPKTKAGQGKMGEALAKLAEEDPTFRAKTNQETGQVIISGMGELHLEIIVDRLLREFNVEANVGAPQVAYKETFTKTVEVDSKYAKQSGGRGQYGHCKVRFEPMDANGEELFKFESTVVGGSIPKEYIPAVGEGIEEATKSGVLGGFPVVGVKATVYDGSYHEVDSSEMAFHIAGSMAFKDAMNKGGSILLEPIMKVEVTMPEDYMGDVIGDINSRRGRIEGMEDIGGGKMVKAFVPLSEMFGYSTDLRSRTQGRGNFSMFFEKYEPVPKSVQEKVLADKKGK</sequence>
<evidence type="ECO:0000256" key="1">
    <source>
        <dbReference type="ARBA" id="ARBA00005870"/>
    </source>
</evidence>
<dbReference type="PANTHER" id="PTHR43261">
    <property type="entry name" value="TRANSLATION ELONGATION FACTOR G-RELATED"/>
    <property type="match status" value="1"/>
</dbReference>
<evidence type="ECO:0000256" key="7">
    <source>
        <dbReference type="HAMAP-Rule" id="MF_00054"/>
    </source>
</evidence>
<dbReference type="Pfam" id="PF00009">
    <property type="entry name" value="GTP_EFTU"/>
    <property type="match status" value="1"/>
</dbReference>
<dbReference type="InterPro" id="IPR053905">
    <property type="entry name" value="EF-G-like_DII"/>
</dbReference>
<dbReference type="Gene3D" id="3.30.70.870">
    <property type="entry name" value="Elongation Factor G (Translational Gtpase), domain 3"/>
    <property type="match status" value="1"/>
</dbReference>
<dbReference type="CDD" id="cd03713">
    <property type="entry name" value="EFG_mtEFG_C"/>
    <property type="match status" value="1"/>
</dbReference>
<evidence type="ECO:0000256" key="3">
    <source>
        <dbReference type="ARBA" id="ARBA00022741"/>
    </source>
</evidence>
<dbReference type="Pfam" id="PF03764">
    <property type="entry name" value="EFG_IV"/>
    <property type="match status" value="1"/>
</dbReference>
<keyword evidence="3 7" id="KW-0547">Nucleotide-binding</keyword>
<evidence type="ECO:0000256" key="5">
    <source>
        <dbReference type="ARBA" id="ARBA00022917"/>
    </source>
</evidence>
<dbReference type="InterPro" id="IPR020568">
    <property type="entry name" value="Ribosomal_Su5_D2-typ_SF"/>
</dbReference>
<feature type="domain" description="Tr-type G" evidence="8">
    <location>
        <begin position="9"/>
        <end position="295"/>
    </location>
</feature>
<dbReference type="Proteomes" id="UP001163115">
    <property type="component" value="Chromosome"/>
</dbReference>
<keyword evidence="6 7" id="KW-0342">GTP-binding</keyword>
<evidence type="ECO:0000256" key="4">
    <source>
        <dbReference type="ARBA" id="ARBA00022768"/>
    </source>
</evidence>
<evidence type="ECO:0000256" key="2">
    <source>
        <dbReference type="ARBA" id="ARBA00017872"/>
    </source>
</evidence>
<dbReference type="InterPro" id="IPR005225">
    <property type="entry name" value="Small_GTP-bd"/>
</dbReference>
<keyword evidence="10" id="KW-1185">Reference proteome</keyword>
<gene>
    <name evidence="7 9" type="primary">fusA</name>
    <name evidence="9" type="ORF">OW255_18255</name>
</gene>
<protein>
    <recommendedName>
        <fullName evidence="2 7">Elongation factor G</fullName>
        <shortName evidence="7">EF-G</shortName>
    </recommendedName>
</protein>
<dbReference type="InterPro" id="IPR009000">
    <property type="entry name" value="Transl_B-barrel_sf"/>
</dbReference>
<keyword evidence="5 7" id="KW-0648">Protein biosynthesis</keyword>
<dbReference type="InterPro" id="IPR005517">
    <property type="entry name" value="Transl_elong_EFG/EF2_IV"/>
</dbReference>